<evidence type="ECO:0000313" key="2">
    <source>
        <dbReference type="Proteomes" id="UP000886998"/>
    </source>
</evidence>
<comment type="caution">
    <text evidence="1">The sequence shown here is derived from an EMBL/GenBank/DDBJ whole genome shotgun (WGS) entry which is preliminary data.</text>
</comment>
<proteinExistence type="predicted"/>
<evidence type="ECO:0000313" key="1">
    <source>
        <dbReference type="EMBL" id="GFY76149.1"/>
    </source>
</evidence>
<protein>
    <submittedName>
        <fullName evidence="1">Uncharacterized protein</fullName>
    </submittedName>
</protein>
<sequence>MDTIFFPCQRSKSERDTVGPYNLFLPNPWGFPLPHRSSLGHFHHLMGFTFLLTCIDPSPDGGGFPPQRFPQKSGKPLANGYPLRCTCHPNHRPRGASSSLVFLRARNKCWEYTIRTTVPPFSKVWLNFHHPRVFGY</sequence>
<reference evidence="1" key="1">
    <citation type="submission" date="2020-08" db="EMBL/GenBank/DDBJ databases">
        <title>Multicomponent nature underlies the extraordinary mechanical properties of spider dragline silk.</title>
        <authorList>
            <person name="Kono N."/>
            <person name="Nakamura H."/>
            <person name="Mori M."/>
            <person name="Yoshida Y."/>
            <person name="Ohtoshi R."/>
            <person name="Malay A.D."/>
            <person name="Moran D.A.P."/>
            <person name="Tomita M."/>
            <person name="Numata K."/>
            <person name="Arakawa K."/>
        </authorList>
    </citation>
    <scope>NUCLEOTIDE SEQUENCE</scope>
</reference>
<accession>A0A8X6YQY5</accession>
<name>A0A8X6YQY5_9ARAC</name>
<organism evidence="1 2">
    <name type="scientific">Trichonephila inaurata madagascariensis</name>
    <dbReference type="NCBI Taxonomy" id="2747483"/>
    <lineage>
        <taxon>Eukaryota</taxon>
        <taxon>Metazoa</taxon>
        <taxon>Ecdysozoa</taxon>
        <taxon>Arthropoda</taxon>
        <taxon>Chelicerata</taxon>
        <taxon>Arachnida</taxon>
        <taxon>Araneae</taxon>
        <taxon>Araneomorphae</taxon>
        <taxon>Entelegynae</taxon>
        <taxon>Araneoidea</taxon>
        <taxon>Nephilidae</taxon>
        <taxon>Trichonephila</taxon>
        <taxon>Trichonephila inaurata</taxon>
    </lineage>
</organism>
<dbReference type="AlphaFoldDB" id="A0A8X6YQY5"/>
<dbReference type="EMBL" id="BMAV01021793">
    <property type="protein sequence ID" value="GFY76149.1"/>
    <property type="molecule type" value="Genomic_DNA"/>
</dbReference>
<keyword evidence="2" id="KW-1185">Reference proteome</keyword>
<dbReference type="Proteomes" id="UP000886998">
    <property type="component" value="Unassembled WGS sequence"/>
</dbReference>
<gene>
    <name evidence="1" type="ORF">TNIN_498341</name>
</gene>